<evidence type="ECO:0000313" key="1">
    <source>
        <dbReference type="EMBL" id="WGD38704.1"/>
    </source>
</evidence>
<dbReference type="RefSeq" id="WP_279331598.1">
    <property type="nucleotide sequence ID" value="NZ_CP121682.1"/>
</dbReference>
<keyword evidence="4" id="KW-1185">Reference proteome</keyword>
<dbReference type="Proteomes" id="UP001216440">
    <property type="component" value="Plasmid punmamed2"/>
</dbReference>
<dbReference type="EMBL" id="CP121683">
    <property type="protein sequence ID" value="WGD45216.1"/>
    <property type="molecule type" value="Genomic_DNA"/>
</dbReference>
<organism evidence="2 4">
    <name type="scientific">Streptomyces cathayae</name>
    <dbReference type="NCBI Taxonomy" id="3031124"/>
    <lineage>
        <taxon>Bacteria</taxon>
        <taxon>Bacillati</taxon>
        <taxon>Actinomycetota</taxon>
        <taxon>Actinomycetes</taxon>
        <taxon>Kitasatosporales</taxon>
        <taxon>Streptomycetaceae</taxon>
        <taxon>Streptomyces</taxon>
    </lineage>
</organism>
<sequence length="469" mass="52078">MPDPEEVGEGSDTGDEWKQYKQAYEAWQSMWRQVLDRHPQRHRELIAWAVGTDAERVICDELLGSLPWAVEPALLAELAKADLERFSFEVLLARGCRMLRAGSDEQQVLDHFATDLSALTDEEQVPFHHALRCKSTTLLDMGCCAPVTWVQRAASGTWRHLLNPTQAKDGYRPVHWQASTAMLTDLAAQFAKTAARALPYWEPKKRSWGITAREVAWVRDMVLRLPTITEDIKAGVLPIVRDARERLRYRRSGLQPRHDERGELQEILGTIERVLADPAPAAGADRRWTALGAPDEMAVRDLARIQTQALSDYLDRHAGDDSLVEKALLSCAASGYRSHDDFEEVLRRHSSPDTVLLPLTERLRTNLGGGPSWREAWTRLVLAGPEAGPALVRALPAWSALRARSDRHGTAHPAVVATVREALGTDQDAWGRFAACPATQSGPTAWLRLGDLLDAAAAGVPWPKPPGSR</sequence>
<reference evidence="2 4" key="1">
    <citation type="submission" date="2023-03" db="EMBL/GenBank/DDBJ databases">
        <authorList>
            <person name="Mo P."/>
        </authorList>
    </citation>
    <scope>NUCLEOTIDE SEQUENCE [LARGE SCALE GENOMIC DNA]</scope>
    <source>
        <strain evidence="2 4">HUAS 5</strain>
        <plasmid evidence="3 4">punmamed2</plasmid>
    </source>
</reference>
<accession>A0ABY8KD03</accession>
<name>A0ABY8KD03_9ACTN</name>
<geneLocation type="plasmid" evidence="3 4">
    <name>punmamed2</name>
</geneLocation>
<dbReference type="Proteomes" id="UP001216440">
    <property type="component" value="Chromosome"/>
</dbReference>
<evidence type="ECO:0000313" key="4">
    <source>
        <dbReference type="Proteomes" id="UP001216440"/>
    </source>
</evidence>
<evidence type="ECO:0008006" key="5">
    <source>
        <dbReference type="Google" id="ProtNLM"/>
    </source>
</evidence>
<gene>
    <name evidence="1" type="ORF">PYS65_00080</name>
    <name evidence="2" type="ORF">PYS65_34035</name>
    <name evidence="3" type="ORF">PYS65_34585</name>
</gene>
<evidence type="ECO:0000313" key="3">
    <source>
        <dbReference type="EMBL" id="WGD45216.1"/>
    </source>
</evidence>
<protein>
    <recommendedName>
        <fullName evidence="5">DUF4132 domain-containing protein</fullName>
    </recommendedName>
</protein>
<evidence type="ECO:0000313" key="2">
    <source>
        <dbReference type="EMBL" id="WGD44741.1"/>
    </source>
</evidence>
<dbReference type="EMBL" id="CP121682">
    <property type="protein sequence ID" value="WGD38704.1"/>
    <property type="molecule type" value="Genomic_DNA"/>
</dbReference>
<dbReference type="EMBL" id="CP121682">
    <property type="protein sequence ID" value="WGD44741.1"/>
    <property type="molecule type" value="Genomic_DNA"/>
</dbReference>
<keyword evidence="3" id="KW-0614">Plasmid</keyword>
<proteinExistence type="predicted"/>